<dbReference type="GeneID" id="26261753"/>
<reference evidence="1 2" key="1">
    <citation type="journal article" date="2014" name="MBio">
        <title>The Ordospora colligata genome; evolution of extreme reduction in microsporidia and host-to-parasite horizontal gene transfer.</title>
        <authorList>
            <person name="Pombert J.-F."/>
            <person name="Haag K.L."/>
            <person name="Beidas S."/>
            <person name="Ebert D."/>
            <person name="Keeling P.J."/>
        </authorList>
    </citation>
    <scope>NUCLEOTIDE SEQUENCE [LARGE SCALE GENOMIC DNA]</scope>
    <source>
        <strain evidence="1 2">OC4</strain>
    </source>
</reference>
<dbReference type="InParanoid" id="A0A0B2UKZ5"/>
<dbReference type="VEuPathDB" id="MicrosporidiaDB:M896_051000"/>
<dbReference type="Pfam" id="PF00428">
    <property type="entry name" value="Ribosomal_60s"/>
    <property type="match status" value="1"/>
</dbReference>
<evidence type="ECO:0008006" key="3">
    <source>
        <dbReference type="Google" id="ProtNLM"/>
    </source>
</evidence>
<keyword evidence="2" id="KW-1185">Reference proteome</keyword>
<organism evidence="1 2">
    <name type="scientific">Ordospora colligata OC4</name>
    <dbReference type="NCBI Taxonomy" id="1354746"/>
    <lineage>
        <taxon>Eukaryota</taxon>
        <taxon>Fungi</taxon>
        <taxon>Fungi incertae sedis</taxon>
        <taxon>Microsporidia</taxon>
        <taxon>Ordosporidae</taxon>
        <taxon>Ordospora</taxon>
    </lineage>
</organism>
<accession>A0A0B2UKZ5</accession>
<evidence type="ECO:0000313" key="1">
    <source>
        <dbReference type="EMBL" id="KHN69692.1"/>
    </source>
</evidence>
<proteinExistence type="predicted"/>
<dbReference type="HOGENOM" id="CLU_175004_0_0_1"/>
<protein>
    <recommendedName>
        <fullName evidence="3">60S acidic ribosomal protein P2</fullName>
    </recommendedName>
</protein>
<gene>
    <name evidence="1" type="ORF">M896_051000</name>
</gene>
<sequence>MCKENMISELYPLVALFVHATNQEVTKEKIASVMRALGVESNPKICEYFEMDALKIKELLMGGGQGAAPMSVGGGQAAASTAGAAVAAKKEEAPEEDAEIDFSFF</sequence>
<name>A0A0B2UKZ5_9MICR</name>
<dbReference type="EMBL" id="JOKQ01000005">
    <property type="protein sequence ID" value="KHN69692.1"/>
    <property type="molecule type" value="Genomic_DNA"/>
</dbReference>
<dbReference type="RefSeq" id="XP_014563734.1">
    <property type="nucleotide sequence ID" value="XM_014708248.1"/>
</dbReference>
<comment type="caution">
    <text evidence="1">The sequence shown here is derived from an EMBL/GenBank/DDBJ whole genome shotgun (WGS) entry which is preliminary data.</text>
</comment>
<evidence type="ECO:0000313" key="2">
    <source>
        <dbReference type="Proteomes" id="UP000031056"/>
    </source>
</evidence>
<dbReference type="OrthoDB" id="2193863at2759"/>
<dbReference type="AlphaFoldDB" id="A0A0B2UKZ5"/>
<dbReference type="Proteomes" id="UP000031056">
    <property type="component" value="Unassembled WGS sequence"/>
</dbReference>